<evidence type="ECO:0000313" key="1">
    <source>
        <dbReference type="EMBL" id="TYP96434.1"/>
    </source>
</evidence>
<organism evidence="1 2">
    <name type="scientific">Sphingobacterium allocomposti</name>
    <dbReference type="NCBI Taxonomy" id="415956"/>
    <lineage>
        <taxon>Bacteria</taxon>
        <taxon>Pseudomonadati</taxon>
        <taxon>Bacteroidota</taxon>
        <taxon>Sphingobacteriia</taxon>
        <taxon>Sphingobacteriales</taxon>
        <taxon>Sphingobacteriaceae</taxon>
        <taxon>Sphingobacterium</taxon>
    </lineage>
</organism>
<dbReference type="Proteomes" id="UP000325105">
    <property type="component" value="Unassembled WGS sequence"/>
</dbReference>
<feature type="non-terminal residue" evidence="1">
    <location>
        <position position="40"/>
    </location>
</feature>
<dbReference type="AlphaFoldDB" id="A0A5S5DLB8"/>
<keyword evidence="2" id="KW-1185">Reference proteome</keyword>
<protein>
    <submittedName>
        <fullName evidence="1">Uncharacterized protein</fullName>
    </submittedName>
</protein>
<dbReference type="EMBL" id="VNHX01000006">
    <property type="protein sequence ID" value="TYP96434.1"/>
    <property type="molecule type" value="Genomic_DNA"/>
</dbReference>
<reference evidence="1 2" key="1">
    <citation type="submission" date="2019-07" db="EMBL/GenBank/DDBJ databases">
        <title>Genomic Encyclopedia of Archaeal and Bacterial Type Strains, Phase II (KMG-II): from individual species to whole genera.</title>
        <authorList>
            <person name="Goeker M."/>
        </authorList>
    </citation>
    <scope>NUCLEOTIDE SEQUENCE [LARGE SCALE GENOMIC DNA]</scope>
    <source>
        <strain evidence="1 2">DSM 18850</strain>
    </source>
</reference>
<name>A0A5S5DLB8_9SPHI</name>
<accession>A0A5S5DLB8</accession>
<proteinExistence type="predicted"/>
<comment type="caution">
    <text evidence="1">The sequence shown here is derived from an EMBL/GenBank/DDBJ whole genome shotgun (WGS) entry which is preliminary data.</text>
</comment>
<evidence type="ECO:0000313" key="2">
    <source>
        <dbReference type="Proteomes" id="UP000325105"/>
    </source>
</evidence>
<sequence>MNKKSPGDFKGTEKVPLEKRLKKGVENSSFLLLFSYLNVG</sequence>
<gene>
    <name evidence="1" type="ORF">BC792_106145</name>
</gene>